<dbReference type="EMBL" id="JADDOJ010000001">
    <property type="protein sequence ID" value="MBE7939030.1"/>
    <property type="molecule type" value="Genomic_DNA"/>
</dbReference>
<evidence type="ECO:0000256" key="1">
    <source>
        <dbReference type="ARBA" id="ARBA00022679"/>
    </source>
</evidence>
<evidence type="ECO:0000259" key="3">
    <source>
        <dbReference type="PROSITE" id="PS51186"/>
    </source>
</evidence>
<reference evidence="4 5" key="1">
    <citation type="submission" date="2020-10" db="EMBL/GenBank/DDBJ databases">
        <title>Draft genome of Ramlibacter aquaticus LMG 30558.</title>
        <authorList>
            <person name="Props R."/>
        </authorList>
    </citation>
    <scope>NUCLEOTIDE SEQUENCE [LARGE SCALE GENOMIC DNA]</scope>
    <source>
        <strain evidence="4 5">LMG 30558</strain>
    </source>
</reference>
<dbReference type="InterPro" id="IPR016181">
    <property type="entry name" value="Acyl_CoA_acyltransferase"/>
</dbReference>
<dbReference type="InterPro" id="IPR050680">
    <property type="entry name" value="YpeA/RimI_acetyltransf"/>
</dbReference>
<dbReference type="RefSeq" id="WP_193778578.1">
    <property type="nucleotide sequence ID" value="NZ_JADDOJ010000001.1"/>
</dbReference>
<gene>
    <name evidence="4" type="ORF">IM725_00410</name>
</gene>
<dbReference type="Pfam" id="PF24553">
    <property type="entry name" value="Rv0428c_C"/>
    <property type="match status" value="1"/>
</dbReference>
<keyword evidence="1" id="KW-0808">Transferase</keyword>
<dbReference type="Gene3D" id="3.40.630.30">
    <property type="match status" value="1"/>
</dbReference>
<sequence length="253" mass="26593">MSPEDIAAIEQATLAAVSPEAVEAWPGWLLPFDSGPIGRAKSAAPLSHEAPAEDISSRIAAAYRARGLAPAFRLPALPAFDPLRADLAARGYRPSQPTCLQCAPAADVAARAPAPPDAPARIEVARDAGEDWASLFLGEGFDPVEGAGRVASLRRGQASLFATLYDHEGRPAAAGALACHAGWGGIHGMRTARAQRGQGHAARVVGALAREAMARGVTRLFLQVEVDNAPALALYGRLGFETQWVYAYWRPGD</sequence>
<organism evidence="4 5">
    <name type="scientific">Ramlibacter aquaticus</name>
    <dbReference type="NCBI Taxonomy" id="2780094"/>
    <lineage>
        <taxon>Bacteria</taxon>
        <taxon>Pseudomonadati</taxon>
        <taxon>Pseudomonadota</taxon>
        <taxon>Betaproteobacteria</taxon>
        <taxon>Burkholderiales</taxon>
        <taxon>Comamonadaceae</taxon>
        <taxon>Ramlibacter</taxon>
    </lineage>
</organism>
<dbReference type="PROSITE" id="PS51186">
    <property type="entry name" value="GNAT"/>
    <property type="match status" value="1"/>
</dbReference>
<dbReference type="InterPro" id="IPR056935">
    <property type="entry name" value="Rv0428c-like_C"/>
</dbReference>
<dbReference type="PANTHER" id="PTHR43420">
    <property type="entry name" value="ACETYLTRANSFERASE"/>
    <property type="match status" value="1"/>
</dbReference>
<dbReference type="InterPro" id="IPR000182">
    <property type="entry name" value="GNAT_dom"/>
</dbReference>
<keyword evidence="2" id="KW-0012">Acyltransferase</keyword>
<comment type="caution">
    <text evidence="4">The sequence shown here is derived from an EMBL/GenBank/DDBJ whole genome shotgun (WGS) entry which is preliminary data.</text>
</comment>
<evidence type="ECO:0000313" key="4">
    <source>
        <dbReference type="EMBL" id="MBE7939030.1"/>
    </source>
</evidence>
<dbReference type="SUPFAM" id="SSF55729">
    <property type="entry name" value="Acyl-CoA N-acyltransferases (Nat)"/>
    <property type="match status" value="1"/>
</dbReference>
<proteinExistence type="predicted"/>
<name>A0ABR9S9L2_9BURK</name>
<feature type="domain" description="N-acetyltransferase" evidence="3">
    <location>
        <begin position="108"/>
        <end position="253"/>
    </location>
</feature>
<protein>
    <submittedName>
        <fullName evidence="4">GNAT family N-acetyltransferase</fullName>
    </submittedName>
</protein>
<dbReference type="Proteomes" id="UP000715965">
    <property type="component" value="Unassembled WGS sequence"/>
</dbReference>
<evidence type="ECO:0000313" key="5">
    <source>
        <dbReference type="Proteomes" id="UP000715965"/>
    </source>
</evidence>
<evidence type="ECO:0000256" key="2">
    <source>
        <dbReference type="ARBA" id="ARBA00023315"/>
    </source>
</evidence>
<keyword evidence="5" id="KW-1185">Reference proteome</keyword>
<accession>A0ABR9S9L2</accession>